<dbReference type="OrthoDB" id="5738125at2"/>
<evidence type="ECO:0000313" key="2">
    <source>
        <dbReference type="EMBL" id="QGG80708.1"/>
    </source>
</evidence>
<dbReference type="Proteomes" id="UP000388235">
    <property type="component" value="Chromosome"/>
</dbReference>
<dbReference type="EMBL" id="CP045871">
    <property type="protein sequence ID" value="QGG80708.1"/>
    <property type="molecule type" value="Genomic_DNA"/>
</dbReference>
<accession>A0A5Q2Q929</accession>
<feature type="transmembrane region" description="Helical" evidence="1">
    <location>
        <begin position="6"/>
        <end position="24"/>
    </location>
</feature>
<proteinExistence type="predicted"/>
<evidence type="ECO:0000256" key="1">
    <source>
        <dbReference type="SAM" id="Phobius"/>
    </source>
</evidence>
<feature type="transmembrane region" description="Helical" evidence="1">
    <location>
        <begin position="87"/>
        <end position="105"/>
    </location>
</feature>
<organism evidence="2 3">
    <name type="scientific">Litorivicinus lipolyticus</name>
    <dbReference type="NCBI Taxonomy" id="418701"/>
    <lineage>
        <taxon>Bacteria</taxon>
        <taxon>Pseudomonadati</taxon>
        <taxon>Pseudomonadota</taxon>
        <taxon>Gammaproteobacteria</taxon>
        <taxon>Oceanospirillales</taxon>
        <taxon>Litorivicinaceae</taxon>
        <taxon>Litorivicinus</taxon>
    </lineage>
</organism>
<name>A0A5Q2Q929_9GAMM</name>
<keyword evidence="3" id="KW-1185">Reference proteome</keyword>
<evidence type="ECO:0000313" key="3">
    <source>
        <dbReference type="Proteomes" id="UP000388235"/>
    </source>
</evidence>
<protein>
    <submittedName>
        <fullName evidence="2">DUF2069 domain-containing protein</fullName>
    </submittedName>
</protein>
<keyword evidence="1" id="KW-1133">Transmembrane helix</keyword>
<keyword evidence="1" id="KW-0472">Membrane</keyword>
<dbReference type="RefSeq" id="WP_153714212.1">
    <property type="nucleotide sequence ID" value="NZ_CP045871.1"/>
</dbReference>
<dbReference type="InterPro" id="IPR018643">
    <property type="entry name" value="DUF2069_membrane"/>
</dbReference>
<sequence length="117" mass="12693">MNKLNTALFLARISYLAILLALVAGAMTGSWKLAVIGMIPLLLVYAGPIKGDTKGNQWAAFAVTPYFMYGVTEQVENLMVPGVEPSLMPLVYWLGGATLFIAAMMHSRWQAELDAAD</sequence>
<dbReference type="AlphaFoldDB" id="A0A5Q2Q929"/>
<reference evidence="2 3" key="1">
    <citation type="submission" date="2019-11" db="EMBL/GenBank/DDBJ databases">
        <authorList>
            <person name="Khan S.A."/>
            <person name="Jeon C.O."/>
            <person name="Chun B.H."/>
        </authorList>
    </citation>
    <scope>NUCLEOTIDE SEQUENCE [LARGE SCALE GENOMIC DNA]</scope>
    <source>
        <strain evidence="2 3">IMCC 1097</strain>
    </source>
</reference>
<dbReference type="KEGG" id="llp:GH975_09055"/>
<dbReference type="Pfam" id="PF09842">
    <property type="entry name" value="DUF2069"/>
    <property type="match status" value="1"/>
</dbReference>
<keyword evidence="1" id="KW-0812">Transmembrane</keyword>
<gene>
    <name evidence="2" type="ORF">GH975_09055</name>
</gene>